<evidence type="ECO:0000313" key="8">
    <source>
        <dbReference type="EMBL" id="QHW00117.1"/>
    </source>
</evidence>
<gene>
    <name evidence="8" type="ORF">GJR95_36125</name>
</gene>
<dbReference type="AlphaFoldDB" id="A0A6P1W8U4"/>
<dbReference type="InterPro" id="IPR033985">
    <property type="entry name" value="SusD-like_N"/>
</dbReference>
<dbReference type="InterPro" id="IPR012944">
    <property type="entry name" value="SusD_RagB_dom"/>
</dbReference>
<feature type="domain" description="SusD-like N-terminal" evidence="7">
    <location>
        <begin position="69"/>
        <end position="217"/>
    </location>
</feature>
<dbReference type="CDD" id="cd08977">
    <property type="entry name" value="SusD"/>
    <property type="match status" value="1"/>
</dbReference>
<dbReference type="InterPro" id="IPR011990">
    <property type="entry name" value="TPR-like_helical_dom_sf"/>
</dbReference>
<evidence type="ECO:0000256" key="3">
    <source>
        <dbReference type="ARBA" id="ARBA00022729"/>
    </source>
</evidence>
<protein>
    <submittedName>
        <fullName evidence="8">RagB/SusD family nutrient uptake outer membrane protein</fullName>
    </submittedName>
</protein>
<keyword evidence="9" id="KW-1185">Reference proteome</keyword>
<evidence type="ECO:0000259" key="6">
    <source>
        <dbReference type="Pfam" id="PF07980"/>
    </source>
</evidence>
<sequence>MKKIFCLLTLMCFFSCRKEIIELSPISTVSTDALYKNDKDFQDAVIGIYQPFMAQYLSFWQYGDLPGDDMEQQHSASIDLVNINNFIVNSNTPILNTSWLAYYQIIFRANTVLSKIEAADPKLITNKDRHIGEAKFLRALAYFDLVRIFGDIPLISAPISAAEASTKGRDKVDVIYSDLIIKDLMDAESKLPAKYTGADVGRATKGAAKALLGKAYLTHKEFAKAEAKLQELTTMGYSLLPNYTDLFDYTKDEHHSEYIFDIEYQDGGLGLGSTFTNIFTPNLSPVLNFYGIKGSGGQNGAPTEGIFALYESTDQRKAVSVAKVADGLIDKNGNKIPMTPIDVTTYSKKYMTSEPNANDSRANWKVIRYADVLLMYAEAMSENGKTSEALTVLNQVRTRAGASKYSNLVQGDLRDKIYLERRLEFYLEGQRWFDLVRTGQALTVLQKQGIKPFMTIFPVPLAQIQVINNPTIFPQNPGYD</sequence>
<feature type="domain" description="RagB/SusD" evidence="6">
    <location>
        <begin position="346"/>
        <end position="447"/>
    </location>
</feature>
<keyword evidence="4" id="KW-0472">Membrane</keyword>
<evidence type="ECO:0000313" key="9">
    <source>
        <dbReference type="Proteomes" id="UP000464577"/>
    </source>
</evidence>
<dbReference type="SUPFAM" id="SSF48452">
    <property type="entry name" value="TPR-like"/>
    <property type="match status" value="1"/>
</dbReference>
<evidence type="ECO:0000256" key="1">
    <source>
        <dbReference type="ARBA" id="ARBA00004442"/>
    </source>
</evidence>
<keyword evidence="5" id="KW-0998">Cell outer membrane</keyword>
<dbReference type="Pfam" id="PF14322">
    <property type="entry name" value="SusD-like_3"/>
    <property type="match status" value="1"/>
</dbReference>
<comment type="subcellular location">
    <subcellularLocation>
        <location evidence="1">Cell outer membrane</location>
    </subcellularLocation>
</comment>
<dbReference type="GO" id="GO:0009279">
    <property type="term" value="C:cell outer membrane"/>
    <property type="evidence" value="ECO:0007669"/>
    <property type="project" value="UniProtKB-SubCell"/>
</dbReference>
<dbReference type="Proteomes" id="UP000464577">
    <property type="component" value="Chromosome"/>
</dbReference>
<organism evidence="8 9">
    <name type="scientific">Spirosoma endbachense</name>
    <dbReference type="NCBI Taxonomy" id="2666025"/>
    <lineage>
        <taxon>Bacteria</taxon>
        <taxon>Pseudomonadati</taxon>
        <taxon>Bacteroidota</taxon>
        <taxon>Cytophagia</taxon>
        <taxon>Cytophagales</taxon>
        <taxon>Cytophagaceae</taxon>
        <taxon>Spirosoma</taxon>
    </lineage>
</organism>
<reference evidence="8 9" key="1">
    <citation type="submission" date="2019-11" db="EMBL/GenBank/DDBJ databases">
        <title>Spirosoma endbachense sp. nov., isolated from a natural salt meadow.</title>
        <authorList>
            <person name="Rojas J."/>
            <person name="Ambika Manirajan B."/>
            <person name="Ratering S."/>
            <person name="Suarez C."/>
            <person name="Geissler-Plaum R."/>
            <person name="Schnell S."/>
        </authorList>
    </citation>
    <scope>NUCLEOTIDE SEQUENCE [LARGE SCALE GENOMIC DNA]</scope>
    <source>
        <strain evidence="8 9">I-24</strain>
    </source>
</reference>
<evidence type="ECO:0000256" key="4">
    <source>
        <dbReference type="ARBA" id="ARBA00023136"/>
    </source>
</evidence>
<dbReference type="EMBL" id="CP045997">
    <property type="protein sequence ID" value="QHW00117.1"/>
    <property type="molecule type" value="Genomic_DNA"/>
</dbReference>
<dbReference type="Pfam" id="PF07980">
    <property type="entry name" value="SusD_RagB"/>
    <property type="match status" value="1"/>
</dbReference>
<dbReference type="Gene3D" id="1.25.40.390">
    <property type="match status" value="1"/>
</dbReference>
<keyword evidence="3" id="KW-0732">Signal</keyword>
<evidence type="ECO:0000256" key="5">
    <source>
        <dbReference type="ARBA" id="ARBA00023237"/>
    </source>
</evidence>
<accession>A0A6P1W8U4</accession>
<dbReference type="KEGG" id="senf:GJR95_36125"/>
<proteinExistence type="inferred from homology"/>
<dbReference type="RefSeq" id="WP_162390508.1">
    <property type="nucleotide sequence ID" value="NZ_CP045997.1"/>
</dbReference>
<comment type="similarity">
    <text evidence="2">Belongs to the SusD family.</text>
</comment>
<evidence type="ECO:0000259" key="7">
    <source>
        <dbReference type="Pfam" id="PF14322"/>
    </source>
</evidence>
<evidence type="ECO:0000256" key="2">
    <source>
        <dbReference type="ARBA" id="ARBA00006275"/>
    </source>
</evidence>
<name>A0A6P1W8U4_9BACT</name>